<dbReference type="PANTHER" id="PTHR12461">
    <property type="entry name" value="HYPOXIA-INDUCIBLE FACTOR 1 ALPHA INHIBITOR-RELATED"/>
    <property type="match status" value="1"/>
</dbReference>
<dbReference type="SMART" id="SM00558">
    <property type="entry name" value="JmjC"/>
    <property type="match status" value="1"/>
</dbReference>
<name>A0A913ZLF0_PATMI</name>
<dbReference type="RefSeq" id="XP_038051925.1">
    <property type="nucleotide sequence ID" value="XM_038195997.1"/>
</dbReference>
<dbReference type="SUPFAM" id="SSF51197">
    <property type="entry name" value="Clavaminate synthase-like"/>
    <property type="match status" value="1"/>
</dbReference>
<keyword evidence="4" id="KW-1185">Reference proteome</keyword>
<dbReference type="GeneID" id="119724782"/>
<sequence length="625" mass="70971">MAATMGSKSCLLLQSFATFLVVFMSAICFKPSICQPEDLSLPRILSEVERRCVLVLYNKNIAHVETLANELHQILTDSKDITFGTSELILSDGLTWPNGQPLQWVGKSSKAKHLISEADGGTLVIFPKQKKDRECLITGPGRKPQAELFTGPLNVQTALDWVNNICHTYISPTGGLTYEGLHRDSILQNLFSVSHVSNFTMQDFNRQWNQGSLVSRLQLQNVSGESASTVCQPLDFRSLIFDGECSKDMKGFCRASEAEIADGDMLKPAFSQFGNTEMLKDISEDCPEGIRKDPISSRRFPQCERLSELPTKGQFFYDYLKTSKPVILEGAAAHWDAFRKWTMEFLRDQYGDKDVHVKLAPDGLFEGVEASSNWEEYGTFTIPSAVLDILPFPDLVVVRPATINLKFAEFLDMISNTSKVEKESGNGKPRASAYLEYSSIPNYLPELEQDIQELPFARDLLKRRHLNIWLSDGNTLGKLHFDPFDNFLCQIRGKKQLTLFEPHDNTKMYEAHIPEAKLGYDPLSRRFRRKKLLDSTAMVMAPVDILNPDFQRFPAFAETRPLNCTINEGDVLFMPAFWWHEVQSYPNVTEGRNLAVNFWYEPFLTKEFPCGHCKLDVNPLYRHLL</sequence>
<dbReference type="Gene3D" id="2.60.120.10">
    <property type="entry name" value="Jelly Rolls"/>
    <property type="match status" value="1"/>
</dbReference>
<dbReference type="Pfam" id="PF13621">
    <property type="entry name" value="Cupin_8"/>
    <property type="match status" value="1"/>
</dbReference>
<dbReference type="AlphaFoldDB" id="A0A913ZLF0"/>
<dbReference type="InterPro" id="IPR014710">
    <property type="entry name" value="RmlC-like_jellyroll"/>
</dbReference>
<feature type="signal peptide" evidence="1">
    <location>
        <begin position="1"/>
        <end position="34"/>
    </location>
</feature>
<dbReference type="OrthoDB" id="415358at2759"/>
<evidence type="ECO:0000256" key="1">
    <source>
        <dbReference type="SAM" id="SignalP"/>
    </source>
</evidence>
<dbReference type="OMA" id="ECERIPV"/>
<proteinExistence type="predicted"/>
<dbReference type="PANTHER" id="PTHR12461:SF83">
    <property type="entry name" value="JMJC DOMAIN-CONTAINING PROTEIN"/>
    <property type="match status" value="1"/>
</dbReference>
<accession>A0A913ZLF0</accession>
<keyword evidence="1" id="KW-0732">Signal</keyword>
<feature type="chain" id="PRO_5037088093" description="JmjC domain-containing protein" evidence="1">
    <location>
        <begin position="35"/>
        <end position="625"/>
    </location>
</feature>
<evidence type="ECO:0000259" key="2">
    <source>
        <dbReference type="PROSITE" id="PS51184"/>
    </source>
</evidence>
<dbReference type="FunFam" id="2.60.120.10:FF:000299">
    <property type="entry name" value="Predicted protein"/>
    <property type="match status" value="1"/>
</dbReference>
<feature type="domain" description="JmjC" evidence="2">
    <location>
        <begin position="429"/>
        <end position="615"/>
    </location>
</feature>
<dbReference type="InterPro" id="IPR003347">
    <property type="entry name" value="JmjC_dom"/>
</dbReference>
<reference evidence="3" key="1">
    <citation type="submission" date="2022-11" db="UniProtKB">
        <authorList>
            <consortium name="EnsemblMetazoa"/>
        </authorList>
    </citation>
    <scope>IDENTIFICATION</scope>
</reference>
<protein>
    <recommendedName>
        <fullName evidence="2">JmjC domain-containing protein</fullName>
    </recommendedName>
</protein>
<dbReference type="PROSITE" id="PS51184">
    <property type="entry name" value="JMJC"/>
    <property type="match status" value="1"/>
</dbReference>
<dbReference type="EnsemblMetazoa" id="XM_038195997.1">
    <property type="protein sequence ID" value="XP_038051925.1"/>
    <property type="gene ID" value="LOC119724782"/>
</dbReference>
<dbReference type="InterPro" id="IPR041667">
    <property type="entry name" value="Cupin_8"/>
</dbReference>
<organism evidence="3 4">
    <name type="scientific">Patiria miniata</name>
    <name type="common">Bat star</name>
    <name type="synonym">Asterina miniata</name>
    <dbReference type="NCBI Taxonomy" id="46514"/>
    <lineage>
        <taxon>Eukaryota</taxon>
        <taxon>Metazoa</taxon>
        <taxon>Echinodermata</taxon>
        <taxon>Eleutherozoa</taxon>
        <taxon>Asterozoa</taxon>
        <taxon>Asteroidea</taxon>
        <taxon>Valvatacea</taxon>
        <taxon>Valvatida</taxon>
        <taxon>Asterinidae</taxon>
        <taxon>Patiria</taxon>
    </lineage>
</organism>
<dbReference type="Proteomes" id="UP000887568">
    <property type="component" value="Unplaced"/>
</dbReference>
<evidence type="ECO:0000313" key="4">
    <source>
        <dbReference type="Proteomes" id="UP000887568"/>
    </source>
</evidence>
<evidence type="ECO:0000313" key="3">
    <source>
        <dbReference type="EnsemblMetazoa" id="XP_038051925.1"/>
    </source>
</evidence>